<accession>A0A174FLF1</accession>
<evidence type="ECO:0000256" key="3">
    <source>
        <dbReference type="ARBA" id="ARBA00023163"/>
    </source>
</evidence>
<dbReference type="InterPro" id="IPR036390">
    <property type="entry name" value="WH_DNA-bd_sf"/>
</dbReference>
<name>A0A174FLF1_9FIRM</name>
<evidence type="ECO:0000259" key="4">
    <source>
        <dbReference type="PROSITE" id="PS50949"/>
    </source>
</evidence>
<dbReference type="Proteomes" id="UP000095762">
    <property type="component" value="Unassembled WGS sequence"/>
</dbReference>
<dbReference type="EMBL" id="CYZP01000034">
    <property type="protein sequence ID" value="CUO51043.1"/>
    <property type="molecule type" value="Genomic_DNA"/>
</dbReference>
<dbReference type="SMART" id="SM00345">
    <property type="entry name" value="HTH_GNTR"/>
    <property type="match status" value="1"/>
</dbReference>
<dbReference type="PRINTS" id="PR00033">
    <property type="entry name" value="HTHASNC"/>
</dbReference>
<evidence type="ECO:0000313" key="5">
    <source>
        <dbReference type="EMBL" id="CUO08490.1"/>
    </source>
</evidence>
<evidence type="ECO:0000256" key="2">
    <source>
        <dbReference type="ARBA" id="ARBA00023125"/>
    </source>
</evidence>
<dbReference type="PANTHER" id="PTHR43537:SF24">
    <property type="entry name" value="GLUCONATE OPERON TRANSCRIPTIONAL REPRESSOR"/>
    <property type="match status" value="1"/>
</dbReference>
<dbReference type="Gene3D" id="1.20.120.530">
    <property type="entry name" value="GntR ligand-binding domain-like"/>
    <property type="match status" value="1"/>
</dbReference>
<dbReference type="Proteomes" id="UP000095447">
    <property type="component" value="Unassembled WGS sequence"/>
</dbReference>
<dbReference type="Pfam" id="PF00392">
    <property type="entry name" value="GntR"/>
    <property type="match status" value="1"/>
</dbReference>
<dbReference type="SMART" id="SM00895">
    <property type="entry name" value="FCD"/>
    <property type="match status" value="1"/>
</dbReference>
<organism evidence="6 9">
    <name type="scientific">Blautia obeum</name>
    <dbReference type="NCBI Taxonomy" id="40520"/>
    <lineage>
        <taxon>Bacteria</taxon>
        <taxon>Bacillati</taxon>
        <taxon>Bacillota</taxon>
        <taxon>Clostridia</taxon>
        <taxon>Lachnospirales</taxon>
        <taxon>Lachnospiraceae</taxon>
        <taxon>Blautia</taxon>
    </lineage>
</organism>
<dbReference type="EMBL" id="CYZA01000010">
    <property type="protein sequence ID" value="CUO08490.1"/>
    <property type="molecule type" value="Genomic_DNA"/>
</dbReference>
<dbReference type="GeneID" id="75077023"/>
<feature type="domain" description="HTH gntR-type" evidence="4">
    <location>
        <begin position="13"/>
        <end position="80"/>
    </location>
</feature>
<keyword evidence="1" id="KW-0805">Transcription regulation</keyword>
<gene>
    <name evidence="6" type="primary">ydfH</name>
    <name evidence="5" type="ORF">ERS852395_02042</name>
    <name evidence="6" type="ORF">ERS852476_03090</name>
    <name evidence="7" type="ORF">ERS852569_03322</name>
</gene>
<dbReference type="CDD" id="cd07377">
    <property type="entry name" value="WHTH_GntR"/>
    <property type="match status" value="1"/>
</dbReference>
<dbReference type="EMBL" id="CZBP01000034">
    <property type="protein sequence ID" value="CUQ35481.1"/>
    <property type="molecule type" value="Genomic_DNA"/>
</dbReference>
<evidence type="ECO:0000313" key="9">
    <source>
        <dbReference type="Proteomes" id="UP000095645"/>
    </source>
</evidence>
<dbReference type="RefSeq" id="WP_008707732.1">
    <property type="nucleotide sequence ID" value="NZ_CYZA01000010.1"/>
</dbReference>
<dbReference type="PANTHER" id="PTHR43537">
    <property type="entry name" value="TRANSCRIPTIONAL REGULATOR, GNTR FAMILY"/>
    <property type="match status" value="1"/>
</dbReference>
<dbReference type="GO" id="GO:0003700">
    <property type="term" value="F:DNA-binding transcription factor activity"/>
    <property type="evidence" value="ECO:0007669"/>
    <property type="project" value="InterPro"/>
</dbReference>
<dbReference type="SUPFAM" id="SSF46785">
    <property type="entry name" value="Winged helix' DNA-binding domain"/>
    <property type="match status" value="1"/>
</dbReference>
<evidence type="ECO:0000313" key="6">
    <source>
        <dbReference type="EMBL" id="CUO51043.1"/>
    </source>
</evidence>
<evidence type="ECO:0000313" key="10">
    <source>
        <dbReference type="Proteomes" id="UP000095762"/>
    </source>
</evidence>
<dbReference type="InterPro" id="IPR000524">
    <property type="entry name" value="Tscrpt_reg_HTH_GntR"/>
</dbReference>
<dbReference type="InterPro" id="IPR036388">
    <property type="entry name" value="WH-like_DNA-bd_sf"/>
</dbReference>
<reference evidence="8 9" key="1">
    <citation type="submission" date="2015-09" db="EMBL/GenBank/DDBJ databases">
        <authorList>
            <consortium name="Pathogen Informatics"/>
        </authorList>
    </citation>
    <scope>NUCLEOTIDE SEQUENCE [LARGE SCALE GENOMIC DNA]</scope>
    <source>
        <strain evidence="5 8">2789STDY5608838</strain>
        <strain evidence="6 9">2789STDY5834861</strain>
        <strain evidence="7 10">2789STDY5834957</strain>
    </source>
</reference>
<sequence>MTSDFSVNMNEYLPLRDVVFNTLRQAILKGELKPGERLMEIALAERLGVSRTPIREAMRKLEQEGLVVMIPRRGAQVANITEKDLNDVLEVRIALENVAIEKACARMTEEEMRRLWLAAKEFEHTIAEGNLVKLAEADVAFHEVIYQASDNKRLIQVLNNMREQIYRYRVEYLKEGETRDVLVKEHEELTKAIRERDVERAKQLSFQHIENQRMAIMRSIEAEDAERERAEKEKSRGHR</sequence>
<keyword evidence="3" id="KW-0804">Transcription</keyword>
<dbReference type="Pfam" id="PF07729">
    <property type="entry name" value="FCD"/>
    <property type="match status" value="1"/>
</dbReference>
<protein>
    <submittedName>
        <fullName evidence="6">Uncharacterized HTH-type transcriptional regulator ydfH</fullName>
    </submittedName>
</protein>
<dbReference type="SUPFAM" id="SSF48008">
    <property type="entry name" value="GntR ligand-binding domain-like"/>
    <property type="match status" value="1"/>
</dbReference>
<dbReference type="AlphaFoldDB" id="A0A174FLF1"/>
<proteinExistence type="predicted"/>
<evidence type="ECO:0000313" key="8">
    <source>
        <dbReference type="Proteomes" id="UP000095447"/>
    </source>
</evidence>
<evidence type="ECO:0000313" key="7">
    <source>
        <dbReference type="EMBL" id="CUQ35481.1"/>
    </source>
</evidence>
<dbReference type="InterPro" id="IPR008920">
    <property type="entry name" value="TF_FadR/GntR_C"/>
</dbReference>
<keyword evidence="2" id="KW-0238">DNA-binding</keyword>
<dbReference type="Proteomes" id="UP000095645">
    <property type="component" value="Unassembled WGS sequence"/>
</dbReference>
<dbReference type="InterPro" id="IPR011711">
    <property type="entry name" value="GntR_C"/>
</dbReference>
<dbReference type="Gene3D" id="1.10.10.10">
    <property type="entry name" value="Winged helix-like DNA-binding domain superfamily/Winged helix DNA-binding domain"/>
    <property type="match status" value="1"/>
</dbReference>
<dbReference type="PROSITE" id="PS50949">
    <property type="entry name" value="HTH_GNTR"/>
    <property type="match status" value="1"/>
</dbReference>
<dbReference type="GO" id="GO:0043565">
    <property type="term" value="F:sequence-specific DNA binding"/>
    <property type="evidence" value="ECO:0007669"/>
    <property type="project" value="InterPro"/>
</dbReference>
<dbReference type="InterPro" id="IPR000485">
    <property type="entry name" value="AsnC-type_HTH_dom"/>
</dbReference>
<dbReference type="STRING" id="657314.CK5_13020"/>
<dbReference type="PRINTS" id="PR00035">
    <property type="entry name" value="HTHGNTR"/>
</dbReference>
<evidence type="ECO:0000256" key="1">
    <source>
        <dbReference type="ARBA" id="ARBA00023015"/>
    </source>
</evidence>